<keyword evidence="5" id="KW-0677">Repeat</keyword>
<dbReference type="CDD" id="cd00063">
    <property type="entry name" value="FN3"/>
    <property type="match status" value="9"/>
</dbReference>
<evidence type="ECO:0000259" key="13">
    <source>
        <dbReference type="PROSITE" id="PS50055"/>
    </source>
</evidence>
<name>A0ABQ7S8B8_9ACAR</name>
<dbReference type="InterPro" id="IPR013783">
    <property type="entry name" value="Ig-like_fold"/>
</dbReference>
<dbReference type="CDD" id="cd14548">
    <property type="entry name" value="R3-PTPc"/>
    <property type="match status" value="1"/>
</dbReference>
<protein>
    <recommendedName>
        <fullName evidence="2">protein-tyrosine-phosphatase</fullName>
        <ecNumber evidence="2">3.1.3.48</ecNumber>
    </recommendedName>
</protein>
<dbReference type="SMART" id="SM00060">
    <property type="entry name" value="FN3"/>
    <property type="match status" value="11"/>
</dbReference>
<feature type="domain" description="Tyrosine-protein phosphatase" evidence="13">
    <location>
        <begin position="2048"/>
        <end position="2304"/>
    </location>
</feature>
<dbReference type="PRINTS" id="PR00700">
    <property type="entry name" value="PRTYPHPHTASE"/>
</dbReference>
<dbReference type="PROSITE" id="PS50056">
    <property type="entry name" value="TYR_PHOSPHATASE_2"/>
    <property type="match status" value="1"/>
</dbReference>
<dbReference type="Gene3D" id="2.60.40.10">
    <property type="entry name" value="Immunoglobulins"/>
    <property type="match status" value="10"/>
</dbReference>
<feature type="non-terminal residue" evidence="16">
    <location>
        <position position="1"/>
    </location>
</feature>
<dbReference type="Pfam" id="PF20667">
    <property type="entry name" value="Sec10_N"/>
    <property type="match status" value="1"/>
</dbReference>
<dbReference type="InterPro" id="IPR050713">
    <property type="entry name" value="RTP_Phos/Ushers"/>
</dbReference>
<evidence type="ECO:0000256" key="11">
    <source>
        <dbReference type="SAM" id="MobiDB-lite"/>
    </source>
</evidence>
<evidence type="ECO:0000256" key="9">
    <source>
        <dbReference type="ARBA" id="ARBA00023136"/>
    </source>
</evidence>
<dbReference type="InterPro" id="IPR036116">
    <property type="entry name" value="FN3_sf"/>
</dbReference>
<evidence type="ECO:0000256" key="4">
    <source>
        <dbReference type="ARBA" id="ARBA00022729"/>
    </source>
</evidence>
<evidence type="ECO:0000256" key="12">
    <source>
        <dbReference type="SAM" id="Phobius"/>
    </source>
</evidence>
<evidence type="ECO:0000259" key="14">
    <source>
        <dbReference type="PROSITE" id="PS50056"/>
    </source>
</evidence>
<dbReference type="Proteomes" id="UP000825002">
    <property type="component" value="Unassembled WGS sequence"/>
</dbReference>
<evidence type="ECO:0000313" key="17">
    <source>
        <dbReference type="Proteomes" id="UP000825002"/>
    </source>
</evidence>
<feature type="domain" description="Tyrosine specific protein phosphatases" evidence="14">
    <location>
        <begin position="2220"/>
        <end position="2295"/>
    </location>
</feature>
<comment type="subcellular location">
    <subcellularLocation>
        <location evidence="1">Membrane</location>
        <topology evidence="1">Single-pass membrane protein</topology>
    </subcellularLocation>
</comment>
<keyword evidence="4" id="KW-0732">Signal</keyword>
<feature type="domain" description="Fibronectin type-III" evidence="15">
    <location>
        <begin position="1161"/>
        <end position="1253"/>
    </location>
</feature>
<evidence type="ECO:0000256" key="7">
    <source>
        <dbReference type="ARBA" id="ARBA00022912"/>
    </source>
</evidence>
<sequence length="2340" mass="265801">IHLGIIMGRQGQPASRMLAATQSHYMAELEQDPFDGNEFVERIAWRASADRPDSHTFDAKLLHDAFETGIKELKGIQDSHQKRCERLEMICKEEEKRHWNKVNELKEKFKESINSFQAMDSRLDSVAAKVIYLGDQLEGVNTPRSRAVEVYKLLKQLGEFLSPTSETNTTPTMTLTNRDSLYEDADVIHKLYQISQELPANGVFDRAQSRIAEKYDLIERELIEEFVRAYRLDEKTKMKEIASIMQNFKGYNQCIDAFIEQSQMGIIVGTGPLDNRDIFADIVVLCEKIQHVVQEVFKNPDQIMLKFLLNIYHGKLKEHIRYYIDSSGDPEKYLCDLHSLFLRTVKLSNQLSSTKILGADPSFLNKLTRNIFSQYLDTYIKTEITAIKERCVAILNRYYESKNHQKKPASVSSIQDLKARFSRAKNLNISGIANINVNIGQFANINIAFAGDPLPPGETLLSEEVAISLLHEIKQALVRCQLLSKTGEVAENAVELFDIQLQYLCIEHIEYAIDIGLTFLPSSEPKSQPDLYFFDIVRQCNAICHLIEKQFVDCLVPLIQSTPKYPECVKRKRDIMEQLEMKLNSGIERSLTAYIGWIRSVLQSEQKKTDFKPENEDSVTLASTPACAKVCKFVRAVTDKIKDCLDGENVVAVSTEFGVRFHKTISDHLQQYQFSSIGAMVAIGDVREYSSAISDKKDDSTSKKFRNETVENMFDMLHALCNLLVVPPENLRQVCSEDRLVGVDQNILNNFVQLRADYKVAKLHQIKGSPSRTCFVYSIILFSLLEIFTLTVNASQIELRLPSKFSAITSDDVWYRVDYEPSRGTPLSGFRLTPLDIRTNANVIIADTLPGAEYRIDIYQSNGTTFPTLFWSTNYTTEPDPPRDLSVDVITGKQVKLDWLPPIEGAVSGYQAKIIPLLESDETSSRTLNVGANEYTLQLHDLTPGATYEVQLQSMFAKKPSNAFLSANFTTKPNTPGRFIVWFRNETTLLVLWQPPFPSGTFDKYRVTITPPDSTQSELEIDRDESLGPAQAAFHGLLPGRNYSISVQTVSHDQYSQPTESQYRTVPLPPSNITYDRASITQGSFEIRWSPPRSHTEFDRYQVSLGTKSSAPKIIYKDEERIAKFDEGLEPGHTYEVVVKAVSGSVASWPITANVTTAPLPVQDLKATHGKAGELLLEWTPNNASQQDSYMVRYHEVEAFNSEGSVQVVHDKTQARLVNLLAGGNFSIAVLAVSKDIHSEPTVVYGVTRPAPPIVESKPVALAISDRALNVTWKWDVTSRQDSYKIGYIRNDTRQRKESVTRENYYVLDNLFPGATYHINVSAISYGLISEPYSYFQTVFPRSPENLQIVKVTNSTISLTWVPPQNSLVDHYCVKFKTIDSSYWREHNNIDSTSVVLKDLEAGERYILKVISISNKVESVNAKEIEQTMYPNSITEIKSVLDAYNLTFQWSMPTGQVDYYLIFYNAVRELSPQQTKKLDANHTRTGQLMSAIIDGLKPGELYSFMFYSVSHNLRSEGIALQLRTMPVINSVIHVVIDEHATKTLGIKYTPTPSKLVVFDKYKFQISDPNAAILEKAHNDSNRLVLFDSLMPGRLYNISIWTVSGGLSSNPITRQARLYPEPVRSISAVSITDTEIILMWETPLGDNDAFEVQYLEPREKHLRSNITFAEKIAFTNLRPHSNYTFIVTVLSGYGTSTMLRSSPISQTFSTLESIPGKVKSFHASEVKPNEITLRWALPQTDQNGILTGYKISYQLKGNPVIKHKYFEPYQTNGTIHDLAPGRVYIFQIQAHTKVGAGHKAIWEETMPIWAPPPPEDSMVSTEVSHTSTTIKTRFRKNYFSNQFGPIIAYTIIVAEDTTKPSNQLELPSWFEVQSQSIWPPYQAVEPYYPFNNSLIEDFIVGADDCFNAKLTEKYCNGPLKPGTSYRIKVRAFTGPEKFTDTAFSQLIVTDPDNTFIYVGILMPMALLLVLAITIAVLKRRHLGPFSNKTVRKNGLSSHLSTNGTLNFGHGMKDDNISIGVREFFLNRPIKLKDFAEHFRIMSADSDFRFSEEFELLKYVGTDKTYKIADLPVNRPKNRFTNIVPYDHSRVKLSPTDDEEGSDYINANYIPGYNSPREFIVTQGPLFGTRDDFWRMLWEQDSRAIVMLTRCTEKGRDKCDRYWPCDTQPVTYGNIHVTMLNECQYCDWTITEMKVCRDKQSRIVRHFHFTTWPDFGVPDPPSTLVQFVRAFREKVPPSNSHPIIAHCSAGVGRSGTFIALDRILQHIRTHDYVDIFGIVCEMRRERVYMVQNEQQYICIHQCLLWILEGKEDQGTSKPVRQQEMQTNQSYEDDDEGIAESGI</sequence>
<feature type="compositionally biased region" description="Acidic residues" evidence="11">
    <location>
        <begin position="2328"/>
        <end position="2340"/>
    </location>
</feature>
<organism evidence="16 17">
    <name type="scientific">Fragariocoptes setiger</name>
    <dbReference type="NCBI Taxonomy" id="1670756"/>
    <lineage>
        <taxon>Eukaryota</taxon>
        <taxon>Metazoa</taxon>
        <taxon>Ecdysozoa</taxon>
        <taxon>Arthropoda</taxon>
        <taxon>Chelicerata</taxon>
        <taxon>Arachnida</taxon>
        <taxon>Acari</taxon>
        <taxon>Acariformes</taxon>
        <taxon>Trombidiformes</taxon>
        <taxon>Prostigmata</taxon>
        <taxon>Eupodina</taxon>
        <taxon>Eriophyoidea</taxon>
        <taxon>Phytoptidae</taxon>
        <taxon>Fragariocoptes</taxon>
    </lineage>
</organism>
<evidence type="ECO:0000256" key="2">
    <source>
        <dbReference type="ARBA" id="ARBA00013064"/>
    </source>
</evidence>
<keyword evidence="3 12" id="KW-0812">Transmembrane</keyword>
<dbReference type="InterPro" id="IPR041201">
    <property type="entry name" value="PTPRJ_TM"/>
</dbReference>
<dbReference type="EC" id="3.1.3.48" evidence="2"/>
<feature type="domain" description="Fibronectin type-III" evidence="15">
    <location>
        <begin position="881"/>
        <end position="974"/>
    </location>
</feature>
<evidence type="ECO:0000256" key="1">
    <source>
        <dbReference type="ARBA" id="ARBA00004167"/>
    </source>
</evidence>
<dbReference type="InterPro" id="IPR003595">
    <property type="entry name" value="Tyr_Pase_cat"/>
</dbReference>
<feature type="domain" description="Fibronectin type-III" evidence="15">
    <location>
        <begin position="1343"/>
        <end position="1432"/>
    </location>
</feature>
<keyword evidence="7" id="KW-0904">Protein phosphatase</keyword>
<dbReference type="PANTHER" id="PTHR46957:SF3">
    <property type="entry name" value="CYTOKINE RECEPTOR"/>
    <property type="match status" value="1"/>
</dbReference>
<dbReference type="InterPro" id="IPR003961">
    <property type="entry name" value="FN3_dom"/>
</dbReference>
<dbReference type="Pfam" id="PF00102">
    <property type="entry name" value="Y_phosphatase"/>
    <property type="match status" value="1"/>
</dbReference>
<feature type="domain" description="Fibronectin type-III" evidence="15">
    <location>
        <begin position="975"/>
        <end position="1069"/>
    </location>
</feature>
<dbReference type="PROSITE" id="PS50055">
    <property type="entry name" value="TYR_PHOSPHATASE_PTP"/>
    <property type="match status" value="1"/>
</dbReference>
<evidence type="ECO:0000259" key="15">
    <source>
        <dbReference type="PROSITE" id="PS50853"/>
    </source>
</evidence>
<dbReference type="InterPro" id="IPR000387">
    <property type="entry name" value="Tyr_Pase_dom"/>
</dbReference>
<evidence type="ECO:0000256" key="10">
    <source>
        <dbReference type="ARBA" id="ARBA00023180"/>
    </source>
</evidence>
<evidence type="ECO:0000256" key="6">
    <source>
        <dbReference type="ARBA" id="ARBA00022801"/>
    </source>
</evidence>
<evidence type="ECO:0000313" key="16">
    <source>
        <dbReference type="EMBL" id="KAG9509621.1"/>
    </source>
</evidence>
<dbReference type="Pfam" id="PF00041">
    <property type="entry name" value="fn3"/>
    <property type="match status" value="8"/>
</dbReference>
<keyword evidence="10" id="KW-0325">Glycoprotein</keyword>
<keyword evidence="9 12" id="KW-0472">Membrane</keyword>
<evidence type="ECO:0000256" key="3">
    <source>
        <dbReference type="ARBA" id="ARBA00022692"/>
    </source>
</evidence>
<comment type="caution">
    <text evidence="16">The sequence shown here is derived from an EMBL/GenBank/DDBJ whole genome shotgun (WGS) entry which is preliminary data.</text>
</comment>
<dbReference type="InterPro" id="IPR029021">
    <property type="entry name" value="Prot-tyrosine_phosphatase-like"/>
</dbReference>
<reference evidence="16 17" key="1">
    <citation type="submission" date="2020-10" db="EMBL/GenBank/DDBJ databases">
        <authorList>
            <person name="Klimov P.B."/>
            <person name="Dyachkov S.M."/>
            <person name="Chetverikov P.E."/>
        </authorList>
    </citation>
    <scope>NUCLEOTIDE SEQUENCE [LARGE SCALE GENOMIC DNA]</scope>
    <source>
        <strain evidence="16">BMOC 18-1129-001#AD2665</strain>
        <tissue evidence="16">Entire mites</tissue>
    </source>
</reference>
<dbReference type="PROSITE" id="PS50853">
    <property type="entry name" value="FN3"/>
    <property type="match status" value="7"/>
</dbReference>
<feature type="transmembrane region" description="Helical" evidence="12">
    <location>
        <begin position="1954"/>
        <end position="1976"/>
    </location>
</feature>
<gene>
    <name evidence="16" type="primary">Ptp10D</name>
    <name evidence="16" type="ORF">GZH46_01853</name>
</gene>
<dbReference type="InterPro" id="IPR048625">
    <property type="entry name" value="Sec10_N"/>
</dbReference>
<feature type="domain" description="Fibronectin type-III" evidence="15">
    <location>
        <begin position="1713"/>
        <end position="1812"/>
    </location>
</feature>
<dbReference type="SUPFAM" id="SSF49265">
    <property type="entry name" value="Fibronectin type III"/>
    <property type="match status" value="7"/>
</dbReference>
<dbReference type="Pfam" id="PF18861">
    <property type="entry name" value="PTP_tm"/>
    <property type="match status" value="1"/>
</dbReference>
<keyword evidence="8 12" id="KW-1133">Transmembrane helix</keyword>
<dbReference type="SMART" id="SM00404">
    <property type="entry name" value="PTPc_motif"/>
    <property type="match status" value="1"/>
</dbReference>
<feature type="domain" description="Fibronectin type-III" evidence="15">
    <location>
        <begin position="1621"/>
        <end position="1712"/>
    </location>
</feature>
<dbReference type="SMART" id="SM00194">
    <property type="entry name" value="PTPc"/>
    <property type="match status" value="1"/>
</dbReference>
<dbReference type="SUPFAM" id="SSF52799">
    <property type="entry name" value="(Phosphotyrosine protein) phosphatases II"/>
    <property type="match status" value="1"/>
</dbReference>
<evidence type="ECO:0000256" key="5">
    <source>
        <dbReference type="ARBA" id="ARBA00022737"/>
    </source>
</evidence>
<dbReference type="InterPro" id="IPR048627">
    <property type="entry name" value="Sec10_HB"/>
</dbReference>
<dbReference type="InterPro" id="IPR000242">
    <property type="entry name" value="PTP_cat"/>
</dbReference>
<keyword evidence="6" id="KW-0378">Hydrolase</keyword>
<evidence type="ECO:0000256" key="8">
    <source>
        <dbReference type="ARBA" id="ARBA00022989"/>
    </source>
</evidence>
<dbReference type="EMBL" id="JAIFTH010000398">
    <property type="protein sequence ID" value="KAG9509621.1"/>
    <property type="molecule type" value="Genomic_DNA"/>
</dbReference>
<feature type="domain" description="Fibronectin type-III" evidence="15">
    <location>
        <begin position="1255"/>
        <end position="1341"/>
    </location>
</feature>
<accession>A0ABQ7S8B8</accession>
<feature type="compositionally biased region" description="Polar residues" evidence="11">
    <location>
        <begin position="2313"/>
        <end position="2327"/>
    </location>
</feature>
<feature type="region of interest" description="Disordered" evidence="11">
    <location>
        <begin position="2313"/>
        <end position="2340"/>
    </location>
</feature>
<dbReference type="PANTHER" id="PTHR46957">
    <property type="entry name" value="CYTOKINE RECEPTOR"/>
    <property type="match status" value="1"/>
</dbReference>
<dbReference type="Pfam" id="PF07393">
    <property type="entry name" value="Sec10_HB"/>
    <property type="match status" value="1"/>
</dbReference>
<dbReference type="Gene3D" id="3.90.190.10">
    <property type="entry name" value="Protein tyrosine phosphatase superfamily"/>
    <property type="match status" value="1"/>
</dbReference>
<proteinExistence type="predicted"/>
<keyword evidence="17" id="KW-1185">Reference proteome</keyword>